<dbReference type="EMBL" id="WIXE01020433">
    <property type="protein sequence ID" value="KAK5969219.1"/>
    <property type="molecule type" value="Genomic_DNA"/>
</dbReference>
<gene>
    <name evidence="3" type="ORF">GCK32_011876</name>
</gene>
<evidence type="ECO:0000256" key="1">
    <source>
        <dbReference type="SAM" id="Phobius"/>
    </source>
</evidence>
<dbReference type="AlphaFoldDB" id="A0AAN8F4M1"/>
<keyword evidence="4" id="KW-1185">Reference proteome</keyword>
<evidence type="ECO:0000313" key="4">
    <source>
        <dbReference type="Proteomes" id="UP001331761"/>
    </source>
</evidence>
<dbReference type="Pfam" id="PF10328">
    <property type="entry name" value="7TM_GPCR_Srx"/>
    <property type="match status" value="1"/>
</dbReference>
<accession>A0AAN8F4M1</accession>
<feature type="transmembrane region" description="Helical" evidence="1">
    <location>
        <begin position="39"/>
        <end position="65"/>
    </location>
</feature>
<organism evidence="3 4">
    <name type="scientific">Trichostrongylus colubriformis</name>
    <name type="common">Black scour worm</name>
    <dbReference type="NCBI Taxonomy" id="6319"/>
    <lineage>
        <taxon>Eukaryota</taxon>
        <taxon>Metazoa</taxon>
        <taxon>Ecdysozoa</taxon>
        <taxon>Nematoda</taxon>
        <taxon>Chromadorea</taxon>
        <taxon>Rhabditida</taxon>
        <taxon>Rhabditina</taxon>
        <taxon>Rhabditomorpha</taxon>
        <taxon>Strongyloidea</taxon>
        <taxon>Trichostrongylidae</taxon>
        <taxon>Trichostrongylus</taxon>
    </lineage>
</organism>
<dbReference type="Gene3D" id="1.20.1070.10">
    <property type="entry name" value="Rhodopsin 7-helix transmembrane proteins"/>
    <property type="match status" value="1"/>
</dbReference>
<reference evidence="3 4" key="1">
    <citation type="submission" date="2019-10" db="EMBL/GenBank/DDBJ databases">
        <title>Assembly and Annotation for the nematode Trichostrongylus colubriformis.</title>
        <authorList>
            <person name="Martin J."/>
        </authorList>
    </citation>
    <scope>NUCLEOTIDE SEQUENCE [LARGE SCALE GENOMIC DNA]</scope>
    <source>
        <strain evidence="3">G859</strain>
        <tissue evidence="3">Whole worm</tissue>
    </source>
</reference>
<dbReference type="Proteomes" id="UP001331761">
    <property type="component" value="Unassembled WGS sequence"/>
</dbReference>
<sequence length="210" mass="24306">MFVQYYTQLFVLLVISVIHVVAVFYPVKFRAFSYKDVQMIDFIIVAVAVVGTVPSFTVYCDFYYSVFDHIWMWDPKKPCTDVYKYSALLLQSVCMVIVVCADVLIIWKLRKHRLRSMLRVRKKATVATVFLQSTHVQEVCVSNEVRLAFNYILLSSCFLIMAIIYQANAGAFLYGSIYYFAYNLNIAKWSIYALGNEIIRKKLLSLLLCG</sequence>
<feature type="transmembrane region" description="Helical" evidence="1">
    <location>
        <begin position="6"/>
        <end position="27"/>
    </location>
</feature>
<proteinExistence type="predicted"/>
<feature type="domain" description="7TM GPCR serpentine receptor class x (Srx)" evidence="2">
    <location>
        <begin position="5"/>
        <end position="144"/>
    </location>
</feature>
<keyword evidence="1" id="KW-1133">Transmembrane helix</keyword>
<keyword evidence="1" id="KW-0812">Transmembrane</keyword>
<protein>
    <recommendedName>
        <fullName evidence="2">7TM GPCR serpentine receptor class x (Srx) domain-containing protein</fullName>
    </recommendedName>
</protein>
<feature type="transmembrane region" description="Helical" evidence="1">
    <location>
        <begin position="147"/>
        <end position="165"/>
    </location>
</feature>
<name>A0AAN8F4M1_TRICO</name>
<evidence type="ECO:0000259" key="2">
    <source>
        <dbReference type="Pfam" id="PF10328"/>
    </source>
</evidence>
<keyword evidence="1" id="KW-0472">Membrane</keyword>
<evidence type="ECO:0000313" key="3">
    <source>
        <dbReference type="EMBL" id="KAK5969219.1"/>
    </source>
</evidence>
<dbReference type="SUPFAM" id="SSF81321">
    <property type="entry name" value="Family A G protein-coupled receptor-like"/>
    <property type="match status" value="1"/>
</dbReference>
<comment type="caution">
    <text evidence="3">The sequence shown here is derived from an EMBL/GenBank/DDBJ whole genome shotgun (WGS) entry which is preliminary data.</text>
</comment>
<feature type="transmembrane region" description="Helical" evidence="1">
    <location>
        <begin position="85"/>
        <end position="107"/>
    </location>
</feature>
<feature type="transmembrane region" description="Helical" evidence="1">
    <location>
        <begin position="177"/>
        <end position="195"/>
    </location>
</feature>
<dbReference type="InterPro" id="IPR019430">
    <property type="entry name" value="7TM_GPCR_serpentine_rcpt_Srx"/>
</dbReference>